<feature type="domain" description="Cation-transporting P-type ATPase N-terminal" evidence="4">
    <location>
        <begin position="34"/>
        <end position="109"/>
    </location>
</feature>
<protein>
    <recommendedName>
        <fullName evidence="4">Cation-transporting P-type ATPase N-terminal domain-containing protein</fullName>
    </recommendedName>
</protein>
<comment type="subcellular location">
    <subcellularLocation>
        <location evidence="1">Endomembrane system</location>
        <topology evidence="1">Multi-pass membrane protein</topology>
    </subcellularLocation>
</comment>
<dbReference type="Gene3D" id="1.20.1110.10">
    <property type="entry name" value="Calcium-transporting ATPase, transmembrane domain"/>
    <property type="match status" value="1"/>
</dbReference>
<dbReference type="Pfam" id="PF00122">
    <property type="entry name" value="E1-E2_ATPase"/>
    <property type="match status" value="1"/>
</dbReference>
<keyword evidence="3" id="KW-0812">Transmembrane</keyword>
<comment type="caution">
    <text evidence="5">The sequence shown here is derived from an EMBL/GenBank/DDBJ whole genome shotgun (WGS) entry which is preliminary data.</text>
</comment>
<feature type="transmembrane region" description="Helical" evidence="3">
    <location>
        <begin position="92"/>
        <end position="111"/>
    </location>
</feature>
<reference evidence="5" key="3">
    <citation type="submission" date="2019-06" db="EMBL/GenBank/DDBJ databases">
        <authorList>
            <person name="Poynton C."/>
            <person name="Hasenbein S."/>
            <person name="Benoit J.B."/>
            <person name="Sepulveda M.S."/>
            <person name="Poelchau M.F."/>
            <person name="Murali S.C."/>
            <person name="Chen S."/>
            <person name="Glastad K.M."/>
            <person name="Werren J.H."/>
            <person name="Vineis J.H."/>
            <person name="Bowen J.L."/>
            <person name="Friedrich M."/>
            <person name="Jones J."/>
            <person name="Robertson H.M."/>
            <person name="Feyereisen R."/>
            <person name="Mechler-Hickson A."/>
            <person name="Mathers N."/>
            <person name="Lee C.E."/>
            <person name="Colbourne J.K."/>
            <person name="Biales A."/>
            <person name="Johnston J.S."/>
            <person name="Wellborn G.A."/>
            <person name="Rosendale A.J."/>
            <person name="Cridge A.G."/>
            <person name="Munoz-Torres M.C."/>
            <person name="Bain P.A."/>
            <person name="Manny A.R."/>
            <person name="Major K.M."/>
            <person name="Lambert F.N."/>
            <person name="Vulpe C.D."/>
            <person name="Tuck P."/>
            <person name="Blalock B.J."/>
            <person name="Lin Y.-Y."/>
            <person name="Smith M.E."/>
            <person name="Ochoa-Acuna H."/>
            <person name="Chen M.-J.M."/>
            <person name="Childers C.P."/>
            <person name="Qu J."/>
            <person name="Dugan S."/>
            <person name="Lee S.L."/>
            <person name="Chao H."/>
            <person name="Dinh H."/>
            <person name="Han Y."/>
            <person name="Doddapaneni H."/>
            <person name="Worley K.C."/>
            <person name="Muzny D.M."/>
            <person name="Gibbs R.A."/>
            <person name="Richards S."/>
        </authorList>
    </citation>
    <scope>NUCLEOTIDE SEQUENCE</scope>
    <source>
        <strain evidence="5">HAZT.00-mixed</strain>
        <tissue evidence="5">Whole organism</tissue>
    </source>
</reference>
<dbReference type="InterPro" id="IPR008250">
    <property type="entry name" value="ATPase_P-typ_transduc_dom_A_sf"/>
</dbReference>
<evidence type="ECO:0000256" key="2">
    <source>
        <dbReference type="ARBA" id="ARBA00022842"/>
    </source>
</evidence>
<sequence length="233" mass="26091">MSTIDGRPMLYELSLKQLRALMAGRGPTAADIVQEYGGSEEICRKLHSDAQRGLSGDSADIQHRRELFGSNIIPPKPTETYFKFVWKALQDATLILLLIFAFISLGLTVYVTIHLDENEKKEGWIPGITIFSVMLVVTVTASSNYTKQRIFRNVQIEISREKLFSVIRHGELQQINVEDIVVGDIIQVEYGDLLPADSILLQSSDLTVDESSLTDESQPVFKSFQLNPLLFSG</sequence>
<proteinExistence type="predicted"/>
<accession>A0A6A0H6R1</accession>
<keyword evidence="3" id="KW-1133">Transmembrane helix</keyword>
<evidence type="ECO:0000256" key="1">
    <source>
        <dbReference type="ARBA" id="ARBA00004127"/>
    </source>
</evidence>
<dbReference type="InterPro" id="IPR004014">
    <property type="entry name" value="ATPase_P-typ_cation-transptr_N"/>
</dbReference>
<dbReference type="GO" id="GO:0005886">
    <property type="term" value="C:plasma membrane"/>
    <property type="evidence" value="ECO:0007669"/>
    <property type="project" value="TreeGrafter"/>
</dbReference>
<dbReference type="AlphaFoldDB" id="A0A6A0H6R1"/>
<dbReference type="GO" id="GO:0005388">
    <property type="term" value="F:P-type calcium transporter activity"/>
    <property type="evidence" value="ECO:0007669"/>
    <property type="project" value="TreeGrafter"/>
</dbReference>
<dbReference type="Gene3D" id="2.70.150.10">
    <property type="entry name" value="Calcium-transporting ATPase, cytoplasmic transduction domain A"/>
    <property type="match status" value="1"/>
</dbReference>
<evidence type="ECO:0000313" key="5">
    <source>
        <dbReference type="EMBL" id="KAA0201049.1"/>
    </source>
</evidence>
<dbReference type="InterPro" id="IPR059000">
    <property type="entry name" value="ATPase_P-type_domA"/>
</dbReference>
<keyword evidence="2" id="KW-0460">Magnesium</keyword>
<dbReference type="GO" id="GO:0051480">
    <property type="term" value="P:regulation of cytosolic calcium ion concentration"/>
    <property type="evidence" value="ECO:0007669"/>
    <property type="project" value="TreeGrafter"/>
</dbReference>
<dbReference type="EMBL" id="JQDR03005891">
    <property type="protein sequence ID" value="KAA0201049.1"/>
    <property type="molecule type" value="Genomic_DNA"/>
</dbReference>
<dbReference type="Proteomes" id="UP000711488">
    <property type="component" value="Unassembled WGS sequence"/>
</dbReference>
<gene>
    <name evidence="5" type="ORF">HAZT_HAZT006047</name>
</gene>
<dbReference type="PANTHER" id="PTHR24093">
    <property type="entry name" value="CATION TRANSPORTING ATPASE"/>
    <property type="match status" value="1"/>
</dbReference>
<organism evidence="5">
    <name type="scientific">Hyalella azteca</name>
    <name type="common">Amphipod</name>
    <dbReference type="NCBI Taxonomy" id="294128"/>
    <lineage>
        <taxon>Eukaryota</taxon>
        <taxon>Metazoa</taxon>
        <taxon>Ecdysozoa</taxon>
        <taxon>Arthropoda</taxon>
        <taxon>Crustacea</taxon>
        <taxon>Multicrustacea</taxon>
        <taxon>Malacostraca</taxon>
        <taxon>Eumalacostraca</taxon>
        <taxon>Peracarida</taxon>
        <taxon>Amphipoda</taxon>
        <taxon>Senticaudata</taxon>
        <taxon>Talitrida</taxon>
        <taxon>Talitroidea</taxon>
        <taxon>Hyalellidae</taxon>
        <taxon>Hyalella</taxon>
    </lineage>
</organism>
<dbReference type="PANTHER" id="PTHR24093:SF369">
    <property type="entry name" value="CALCIUM-TRANSPORTING ATPASE"/>
    <property type="match status" value="1"/>
</dbReference>
<dbReference type="GO" id="GO:0012505">
    <property type="term" value="C:endomembrane system"/>
    <property type="evidence" value="ECO:0007669"/>
    <property type="project" value="UniProtKB-SubCell"/>
</dbReference>
<feature type="non-terminal residue" evidence="5">
    <location>
        <position position="233"/>
    </location>
</feature>
<reference evidence="5" key="2">
    <citation type="journal article" date="2018" name="Environ. Sci. Technol.">
        <title>The Toxicogenome of Hyalella azteca: A Model for Sediment Ecotoxicology and Evolutionary Toxicology.</title>
        <authorList>
            <person name="Poynton H.C."/>
            <person name="Hasenbein S."/>
            <person name="Benoit J.B."/>
            <person name="Sepulveda M.S."/>
            <person name="Poelchau M.F."/>
            <person name="Hughes D.S.T."/>
            <person name="Murali S.C."/>
            <person name="Chen S."/>
            <person name="Glastad K.M."/>
            <person name="Goodisman M.A.D."/>
            <person name="Werren J.H."/>
            <person name="Vineis J.H."/>
            <person name="Bowen J.L."/>
            <person name="Friedrich M."/>
            <person name="Jones J."/>
            <person name="Robertson H.M."/>
            <person name="Feyereisen R."/>
            <person name="Mechler-Hickson A."/>
            <person name="Mathers N."/>
            <person name="Lee C.E."/>
            <person name="Colbourne J.K."/>
            <person name="Biales A."/>
            <person name="Johnston J.S."/>
            <person name="Wellborn G.A."/>
            <person name="Rosendale A.J."/>
            <person name="Cridge A.G."/>
            <person name="Munoz-Torres M.C."/>
            <person name="Bain P.A."/>
            <person name="Manny A.R."/>
            <person name="Major K.M."/>
            <person name="Lambert F.N."/>
            <person name="Vulpe C.D."/>
            <person name="Tuck P."/>
            <person name="Blalock B.J."/>
            <person name="Lin Y.Y."/>
            <person name="Smith M.E."/>
            <person name="Ochoa-Acuna H."/>
            <person name="Chen M.M."/>
            <person name="Childers C.P."/>
            <person name="Qu J."/>
            <person name="Dugan S."/>
            <person name="Lee S.L."/>
            <person name="Chao H."/>
            <person name="Dinh H."/>
            <person name="Han Y."/>
            <person name="Doddapaneni H."/>
            <person name="Worley K.C."/>
            <person name="Muzny D.M."/>
            <person name="Gibbs R.A."/>
            <person name="Richards S."/>
        </authorList>
    </citation>
    <scope>NUCLEOTIDE SEQUENCE</scope>
    <source>
        <strain evidence="5">HAZT.00-mixed</strain>
        <tissue evidence="5">Whole organism</tissue>
    </source>
</reference>
<reference evidence="5" key="1">
    <citation type="submission" date="2014-08" db="EMBL/GenBank/DDBJ databases">
        <authorList>
            <person name="Murali S."/>
            <person name="Richards S."/>
            <person name="Bandaranaike D."/>
            <person name="Bellair M."/>
            <person name="Blankenburg K."/>
            <person name="Chao H."/>
            <person name="Dinh H."/>
            <person name="Doddapaneni H."/>
            <person name="Dugan-Rocha S."/>
            <person name="Elkadiri S."/>
            <person name="Gnanaolivu R."/>
            <person name="Hughes D."/>
            <person name="Lee S."/>
            <person name="Li M."/>
            <person name="Ming W."/>
            <person name="Munidasa M."/>
            <person name="Muniz J."/>
            <person name="Nguyen L."/>
            <person name="Osuji N."/>
            <person name="Pu L.-L."/>
            <person name="Puazo M."/>
            <person name="Skinner E."/>
            <person name="Qu C."/>
            <person name="Quiroz J."/>
            <person name="Raj R."/>
            <person name="Weissenberger G."/>
            <person name="Xin Y."/>
            <person name="Zou X."/>
            <person name="Han Y."/>
            <person name="Worley K."/>
            <person name="Muzny D."/>
            <person name="Gibbs R."/>
        </authorList>
    </citation>
    <scope>NUCLEOTIDE SEQUENCE</scope>
    <source>
        <strain evidence="5">HAZT.00-mixed</strain>
        <tissue evidence="5">Whole organism</tissue>
    </source>
</reference>
<evidence type="ECO:0000259" key="4">
    <source>
        <dbReference type="SMART" id="SM00831"/>
    </source>
</evidence>
<dbReference type="SMART" id="SM00831">
    <property type="entry name" value="Cation_ATPase_N"/>
    <property type="match status" value="1"/>
</dbReference>
<keyword evidence="3" id="KW-0472">Membrane</keyword>
<feature type="transmembrane region" description="Helical" evidence="3">
    <location>
        <begin position="123"/>
        <end position="142"/>
    </location>
</feature>
<evidence type="ECO:0000256" key="3">
    <source>
        <dbReference type="SAM" id="Phobius"/>
    </source>
</evidence>
<dbReference type="Pfam" id="PF00690">
    <property type="entry name" value="Cation_ATPase_N"/>
    <property type="match status" value="1"/>
</dbReference>
<dbReference type="SUPFAM" id="SSF81665">
    <property type="entry name" value="Calcium ATPase, transmembrane domain M"/>
    <property type="match status" value="1"/>
</dbReference>
<dbReference type="SUPFAM" id="SSF81653">
    <property type="entry name" value="Calcium ATPase, transduction domain A"/>
    <property type="match status" value="1"/>
</dbReference>
<name>A0A6A0H6R1_HYAAZ</name>
<dbReference type="InterPro" id="IPR023298">
    <property type="entry name" value="ATPase_P-typ_TM_dom_sf"/>
</dbReference>